<dbReference type="InterPro" id="IPR013083">
    <property type="entry name" value="Znf_RING/FYVE/PHD"/>
</dbReference>
<keyword evidence="6 10" id="KW-1133">Transmembrane helix</keyword>
<keyword evidence="13" id="KW-1185">Reference proteome</keyword>
<accession>A0AAD4QN87</accession>
<feature type="region of interest" description="Disordered" evidence="9">
    <location>
        <begin position="259"/>
        <end position="278"/>
    </location>
</feature>
<sequence>MFFGYGRNNRARKELVSAIWALTVDFSQIIAIITLLAISTHHRSPTVPSKNEWDACGKPLGTWNALWVVRLSLDVWLSAWRWSRERTKRLRDERHGPIAQRNANISAEGQPHVGPTPYPRIYARLSLIGSTFTLVWFVLAQIFVYSSTKTCRQASPHLWWLTFGVLSVMYLMILEVVLVAILVFVIGPILFLFWSILLLCLGRHPSQNPHHFTPDIGQAPRSVPSKPVTIPSDLHTYPPKSPTSRRRFRLPLRRRASLTSGTVKSKTGKEKGDLGRPLTWEDNWERGEYPFVQLDSHRASCAICLLDFQEPNRVSKGACRTVDDTTKARDQAQVDTKVAEGEAMSVRGAMEEEGGDVAEQTPPAPVLPSDDIPLRLQDAGQGAQPLRLLKCGHVFHKTCVDPWLLDVSGRCPVCQRPVRGNEFDEMVDAEQEVRPARRRWFGEAGGEDPHKLG</sequence>
<organism evidence="12 13">
    <name type="scientific">Multifurca ochricompacta</name>
    <dbReference type="NCBI Taxonomy" id="376703"/>
    <lineage>
        <taxon>Eukaryota</taxon>
        <taxon>Fungi</taxon>
        <taxon>Dikarya</taxon>
        <taxon>Basidiomycota</taxon>
        <taxon>Agaricomycotina</taxon>
        <taxon>Agaricomycetes</taxon>
        <taxon>Russulales</taxon>
        <taxon>Russulaceae</taxon>
        <taxon>Multifurca</taxon>
    </lineage>
</organism>
<evidence type="ECO:0000256" key="6">
    <source>
        <dbReference type="ARBA" id="ARBA00022989"/>
    </source>
</evidence>
<gene>
    <name evidence="12" type="ORF">B0F90DRAFT_1808815</name>
</gene>
<keyword evidence="7 10" id="KW-0472">Membrane</keyword>
<feature type="transmembrane region" description="Helical" evidence="10">
    <location>
        <begin position="15"/>
        <end position="38"/>
    </location>
</feature>
<evidence type="ECO:0000256" key="7">
    <source>
        <dbReference type="ARBA" id="ARBA00023136"/>
    </source>
</evidence>
<evidence type="ECO:0000256" key="9">
    <source>
        <dbReference type="SAM" id="MobiDB-lite"/>
    </source>
</evidence>
<protein>
    <recommendedName>
        <fullName evidence="11">RING-type domain-containing protein</fullName>
    </recommendedName>
</protein>
<keyword evidence="5" id="KW-0862">Zinc</keyword>
<keyword evidence="4 8" id="KW-0863">Zinc-finger</keyword>
<dbReference type="Pfam" id="PF13639">
    <property type="entry name" value="zf-RING_2"/>
    <property type="match status" value="1"/>
</dbReference>
<evidence type="ECO:0000256" key="4">
    <source>
        <dbReference type="ARBA" id="ARBA00022771"/>
    </source>
</evidence>
<dbReference type="PROSITE" id="PS50089">
    <property type="entry name" value="ZF_RING_2"/>
    <property type="match status" value="1"/>
</dbReference>
<name>A0AAD4QN87_9AGAM</name>
<evidence type="ECO:0000313" key="12">
    <source>
        <dbReference type="EMBL" id="KAI0305593.1"/>
    </source>
</evidence>
<dbReference type="CDD" id="cd16448">
    <property type="entry name" value="RING-H2"/>
    <property type="match status" value="1"/>
</dbReference>
<dbReference type="InterPro" id="IPR001841">
    <property type="entry name" value="Znf_RING"/>
</dbReference>
<feature type="transmembrane region" description="Helical" evidence="10">
    <location>
        <begin position="121"/>
        <end position="145"/>
    </location>
</feature>
<evidence type="ECO:0000313" key="13">
    <source>
        <dbReference type="Proteomes" id="UP001203297"/>
    </source>
</evidence>
<evidence type="ECO:0000256" key="10">
    <source>
        <dbReference type="SAM" id="Phobius"/>
    </source>
</evidence>
<dbReference type="Gene3D" id="3.30.40.10">
    <property type="entry name" value="Zinc/RING finger domain, C3HC4 (zinc finger)"/>
    <property type="match status" value="1"/>
</dbReference>
<evidence type="ECO:0000256" key="5">
    <source>
        <dbReference type="ARBA" id="ARBA00022833"/>
    </source>
</evidence>
<dbReference type="AlphaFoldDB" id="A0AAD4QN87"/>
<keyword evidence="2 10" id="KW-0812">Transmembrane</keyword>
<reference evidence="12" key="1">
    <citation type="journal article" date="2022" name="New Phytol.">
        <title>Evolutionary transition to the ectomycorrhizal habit in the genomes of a hyperdiverse lineage of mushroom-forming fungi.</title>
        <authorList>
            <person name="Looney B."/>
            <person name="Miyauchi S."/>
            <person name="Morin E."/>
            <person name="Drula E."/>
            <person name="Courty P.E."/>
            <person name="Kohler A."/>
            <person name="Kuo A."/>
            <person name="LaButti K."/>
            <person name="Pangilinan J."/>
            <person name="Lipzen A."/>
            <person name="Riley R."/>
            <person name="Andreopoulos W."/>
            <person name="He G."/>
            <person name="Johnson J."/>
            <person name="Nolan M."/>
            <person name="Tritt A."/>
            <person name="Barry K.W."/>
            <person name="Grigoriev I.V."/>
            <person name="Nagy L.G."/>
            <person name="Hibbett D."/>
            <person name="Henrissat B."/>
            <person name="Matheny P.B."/>
            <person name="Labbe J."/>
            <person name="Martin F.M."/>
        </authorList>
    </citation>
    <scope>NUCLEOTIDE SEQUENCE</scope>
    <source>
        <strain evidence="12">BPL690</strain>
    </source>
</reference>
<evidence type="ECO:0000256" key="2">
    <source>
        <dbReference type="ARBA" id="ARBA00022692"/>
    </source>
</evidence>
<dbReference type="Proteomes" id="UP001203297">
    <property type="component" value="Unassembled WGS sequence"/>
</dbReference>
<dbReference type="PANTHER" id="PTHR46539:SF1">
    <property type="entry name" value="E3 UBIQUITIN-PROTEIN LIGASE ATL42"/>
    <property type="match status" value="1"/>
</dbReference>
<comment type="caution">
    <text evidence="12">The sequence shown here is derived from an EMBL/GenBank/DDBJ whole genome shotgun (WGS) entry which is preliminary data.</text>
</comment>
<keyword evidence="3" id="KW-0479">Metal-binding</keyword>
<feature type="transmembrane region" description="Helical" evidence="10">
    <location>
        <begin position="157"/>
        <end position="173"/>
    </location>
</feature>
<dbReference type="GO" id="GO:0008270">
    <property type="term" value="F:zinc ion binding"/>
    <property type="evidence" value="ECO:0007669"/>
    <property type="project" value="UniProtKB-KW"/>
</dbReference>
<evidence type="ECO:0000256" key="8">
    <source>
        <dbReference type="PROSITE-ProRule" id="PRU00175"/>
    </source>
</evidence>
<feature type="transmembrane region" description="Helical" evidence="10">
    <location>
        <begin position="179"/>
        <end position="201"/>
    </location>
</feature>
<dbReference type="SUPFAM" id="SSF57850">
    <property type="entry name" value="RING/U-box"/>
    <property type="match status" value="1"/>
</dbReference>
<dbReference type="GO" id="GO:0016020">
    <property type="term" value="C:membrane"/>
    <property type="evidence" value="ECO:0007669"/>
    <property type="project" value="UniProtKB-SubCell"/>
</dbReference>
<evidence type="ECO:0000256" key="3">
    <source>
        <dbReference type="ARBA" id="ARBA00022723"/>
    </source>
</evidence>
<dbReference type="PANTHER" id="PTHR46539">
    <property type="entry name" value="E3 UBIQUITIN-PROTEIN LIGASE ATL42"/>
    <property type="match status" value="1"/>
</dbReference>
<comment type="subcellular location">
    <subcellularLocation>
        <location evidence="1">Membrane</location>
    </subcellularLocation>
</comment>
<feature type="domain" description="RING-type" evidence="11">
    <location>
        <begin position="388"/>
        <end position="415"/>
    </location>
</feature>
<proteinExistence type="predicted"/>
<evidence type="ECO:0000256" key="1">
    <source>
        <dbReference type="ARBA" id="ARBA00004370"/>
    </source>
</evidence>
<evidence type="ECO:0000259" key="11">
    <source>
        <dbReference type="PROSITE" id="PS50089"/>
    </source>
</evidence>
<dbReference type="EMBL" id="WTXG01000005">
    <property type="protein sequence ID" value="KAI0305593.1"/>
    <property type="molecule type" value="Genomic_DNA"/>
</dbReference>
<dbReference type="SMART" id="SM00184">
    <property type="entry name" value="RING"/>
    <property type="match status" value="1"/>
</dbReference>